<evidence type="ECO:0000256" key="6">
    <source>
        <dbReference type="ARBA" id="ARBA00023136"/>
    </source>
</evidence>
<comment type="caution">
    <text evidence="10">The sequence shown here is derived from an EMBL/GenBank/DDBJ whole genome shotgun (WGS) entry which is preliminary data.</text>
</comment>
<feature type="transmembrane region" description="Helical" evidence="8">
    <location>
        <begin position="88"/>
        <end position="112"/>
    </location>
</feature>
<evidence type="ECO:0000256" key="7">
    <source>
        <dbReference type="SAM" id="MobiDB-lite"/>
    </source>
</evidence>
<dbReference type="PANTHER" id="PTHR36115:SF4">
    <property type="entry name" value="MEMBRANE PROTEIN"/>
    <property type="match status" value="1"/>
</dbReference>
<protein>
    <recommendedName>
        <fullName evidence="9">FHA domain-containing protein</fullName>
    </recommendedName>
</protein>
<accession>A0A511AHP5</accession>
<sequence>MPVGAIWEIDEKKQVVEGLDAEGRADPAYAAALGLLNAPFGRRALALVCDVAFWMLLQLPLWLGAVPLLLKLATGSISSYGFVNHPSFVLAIVMAGVTTLLSLVFCIVQLVMHGRKGMTIGKAITGLRSVNVRTLEKPGVGAVLLRFLIVYVSNIVPVLGPALFLASPTFDPDRRGRGLHDKAASVWLVDVRRGLQPYDEKRMRVARKMVKAEPTQERETLPSLATPLDPAAQPQYRPGNRGSAGVLGIARPYEAHERPVSGSPLATAPAAEAQPVAPQPVEPVAPQSVAPQPVAPQRAEPVARFGLRLDTGESIPVTEPVLLGRNPDAAVHPGARAVALTDDSKSLSKTHLLVRPVEGGLEILDCQSTNGSGLIRAGVEHEVAAGAPVATTDGDTIRIGDRTAAVVRL</sequence>
<feature type="transmembrane region" description="Helical" evidence="8">
    <location>
        <begin position="44"/>
        <end position="68"/>
    </location>
</feature>
<evidence type="ECO:0000313" key="11">
    <source>
        <dbReference type="Proteomes" id="UP000321225"/>
    </source>
</evidence>
<keyword evidence="6 8" id="KW-0472">Membrane</keyword>
<feature type="transmembrane region" description="Helical" evidence="8">
    <location>
        <begin position="143"/>
        <end position="166"/>
    </location>
</feature>
<evidence type="ECO:0000256" key="8">
    <source>
        <dbReference type="SAM" id="Phobius"/>
    </source>
</evidence>
<feature type="compositionally biased region" description="Basic and acidic residues" evidence="7">
    <location>
        <begin position="210"/>
        <end position="220"/>
    </location>
</feature>
<keyword evidence="5 8" id="KW-1133">Transmembrane helix</keyword>
<reference evidence="10 11" key="1">
    <citation type="submission" date="2019-07" db="EMBL/GenBank/DDBJ databases">
        <title>Whole genome shotgun sequence of Microbacterium aerolatum NBRC 103071.</title>
        <authorList>
            <person name="Hosoyama A."/>
            <person name="Uohara A."/>
            <person name="Ohji S."/>
            <person name="Ichikawa N."/>
        </authorList>
    </citation>
    <scope>NUCLEOTIDE SEQUENCE [LARGE SCALE GENOMIC DNA]</scope>
    <source>
        <strain evidence="10 11">NBRC 103071</strain>
    </source>
</reference>
<keyword evidence="3" id="KW-0597">Phosphoprotein</keyword>
<dbReference type="InterPro" id="IPR008984">
    <property type="entry name" value="SMAD_FHA_dom_sf"/>
</dbReference>
<organism evidence="10 11">
    <name type="scientific">Microbacterium aerolatum</name>
    <dbReference type="NCBI Taxonomy" id="153731"/>
    <lineage>
        <taxon>Bacteria</taxon>
        <taxon>Bacillati</taxon>
        <taxon>Actinomycetota</taxon>
        <taxon>Actinomycetes</taxon>
        <taxon>Micrococcales</taxon>
        <taxon>Microbacteriaceae</taxon>
        <taxon>Microbacterium</taxon>
    </lineage>
</organism>
<dbReference type="CDD" id="cd00060">
    <property type="entry name" value="FHA"/>
    <property type="match status" value="1"/>
</dbReference>
<proteinExistence type="predicted"/>
<comment type="subcellular location">
    <subcellularLocation>
        <location evidence="1">Cell membrane</location>
        <topology evidence="1">Multi-pass membrane protein</topology>
    </subcellularLocation>
</comment>
<evidence type="ECO:0000256" key="1">
    <source>
        <dbReference type="ARBA" id="ARBA00004651"/>
    </source>
</evidence>
<feature type="region of interest" description="Disordered" evidence="7">
    <location>
        <begin position="209"/>
        <end position="245"/>
    </location>
</feature>
<dbReference type="GO" id="GO:0005886">
    <property type="term" value="C:plasma membrane"/>
    <property type="evidence" value="ECO:0007669"/>
    <property type="project" value="UniProtKB-SubCell"/>
</dbReference>
<keyword evidence="4 8" id="KW-0812">Transmembrane</keyword>
<evidence type="ECO:0000259" key="9">
    <source>
        <dbReference type="PROSITE" id="PS50006"/>
    </source>
</evidence>
<evidence type="ECO:0000256" key="2">
    <source>
        <dbReference type="ARBA" id="ARBA00022475"/>
    </source>
</evidence>
<dbReference type="PROSITE" id="PS50006">
    <property type="entry name" value="FHA_DOMAIN"/>
    <property type="match status" value="1"/>
</dbReference>
<gene>
    <name evidence="10" type="ORF">MAE01_06930</name>
</gene>
<evidence type="ECO:0000256" key="3">
    <source>
        <dbReference type="ARBA" id="ARBA00022553"/>
    </source>
</evidence>
<dbReference type="Proteomes" id="UP000321225">
    <property type="component" value="Unassembled WGS sequence"/>
</dbReference>
<dbReference type="PANTHER" id="PTHR36115">
    <property type="entry name" value="PROLINE-RICH ANTIGEN HOMOLOG-RELATED"/>
    <property type="match status" value="1"/>
</dbReference>
<feature type="domain" description="FHA" evidence="9">
    <location>
        <begin position="321"/>
        <end position="372"/>
    </location>
</feature>
<keyword evidence="2" id="KW-1003">Cell membrane</keyword>
<feature type="region of interest" description="Disordered" evidence="7">
    <location>
        <begin position="257"/>
        <end position="297"/>
    </location>
</feature>
<dbReference type="InterPro" id="IPR000253">
    <property type="entry name" value="FHA_dom"/>
</dbReference>
<dbReference type="SUPFAM" id="SSF49879">
    <property type="entry name" value="SMAD/FHA domain"/>
    <property type="match status" value="1"/>
</dbReference>
<dbReference type="Gene3D" id="2.60.200.20">
    <property type="match status" value="1"/>
</dbReference>
<keyword evidence="11" id="KW-1185">Reference proteome</keyword>
<evidence type="ECO:0000256" key="5">
    <source>
        <dbReference type="ARBA" id="ARBA00022989"/>
    </source>
</evidence>
<dbReference type="InterPro" id="IPR010432">
    <property type="entry name" value="RDD"/>
</dbReference>
<feature type="compositionally biased region" description="Low complexity" evidence="7">
    <location>
        <begin position="284"/>
        <end position="297"/>
    </location>
</feature>
<dbReference type="InterPro" id="IPR051791">
    <property type="entry name" value="Pra-immunoreactive"/>
</dbReference>
<dbReference type="AlphaFoldDB" id="A0A511AHP5"/>
<dbReference type="EMBL" id="BJUW01000002">
    <property type="protein sequence ID" value="GEK85517.1"/>
    <property type="molecule type" value="Genomic_DNA"/>
</dbReference>
<dbReference type="Pfam" id="PF06271">
    <property type="entry name" value="RDD"/>
    <property type="match status" value="1"/>
</dbReference>
<evidence type="ECO:0000256" key="4">
    <source>
        <dbReference type="ARBA" id="ARBA00022692"/>
    </source>
</evidence>
<evidence type="ECO:0000313" key="10">
    <source>
        <dbReference type="EMBL" id="GEK85517.1"/>
    </source>
</evidence>
<name>A0A511AHP5_9MICO</name>